<dbReference type="InterPro" id="IPR007401">
    <property type="entry name" value="DUF454"/>
</dbReference>
<dbReference type="AlphaFoldDB" id="A0A1G8NIH5"/>
<dbReference type="RefSeq" id="WP_090028806.1">
    <property type="nucleotide sequence ID" value="NZ_FNEB01000005.1"/>
</dbReference>
<dbReference type="STRING" id="490829.SAMN05421850_105199"/>
<evidence type="ECO:0000256" key="1">
    <source>
        <dbReference type="SAM" id="Phobius"/>
    </source>
</evidence>
<dbReference type="OrthoDB" id="9816293at2"/>
<name>A0A1G8NIH5_9RHOB</name>
<dbReference type="GO" id="GO:0005886">
    <property type="term" value="C:plasma membrane"/>
    <property type="evidence" value="ECO:0007669"/>
    <property type="project" value="TreeGrafter"/>
</dbReference>
<keyword evidence="1" id="KW-0812">Transmembrane</keyword>
<keyword evidence="1" id="KW-0472">Membrane</keyword>
<gene>
    <name evidence="2" type="ORF">SAMN05421850_105199</name>
</gene>
<keyword evidence="3" id="KW-1185">Reference proteome</keyword>
<feature type="transmembrane region" description="Helical" evidence="1">
    <location>
        <begin position="6"/>
        <end position="39"/>
    </location>
</feature>
<evidence type="ECO:0008006" key="4">
    <source>
        <dbReference type="Google" id="ProtNLM"/>
    </source>
</evidence>
<dbReference type="PANTHER" id="PTHR35813:SF1">
    <property type="entry name" value="INNER MEMBRANE PROTEIN YBAN"/>
    <property type="match status" value="1"/>
</dbReference>
<organism evidence="2 3">
    <name type="scientific">Lutimaribacter saemankumensis</name>
    <dbReference type="NCBI Taxonomy" id="490829"/>
    <lineage>
        <taxon>Bacteria</taxon>
        <taxon>Pseudomonadati</taxon>
        <taxon>Pseudomonadota</taxon>
        <taxon>Alphaproteobacteria</taxon>
        <taxon>Rhodobacterales</taxon>
        <taxon>Roseobacteraceae</taxon>
        <taxon>Lutimaribacter</taxon>
    </lineage>
</organism>
<accession>A0A1G8NIH5</accession>
<reference evidence="2 3" key="1">
    <citation type="submission" date="2016-10" db="EMBL/GenBank/DDBJ databases">
        <authorList>
            <person name="de Groot N.N."/>
        </authorList>
    </citation>
    <scope>NUCLEOTIDE SEQUENCE [LARGE SCALE GENOMIC DNA]</scope>
    <source>
        <strain evidence="2 3">DSM 28010</strain>
    </source>
</reference>
<feature type="transmembrane region" description="Helical" evidence="1">
    <location>
        <begin position="80"/>
        <end position="112"/>
    </location>
</feature>
<dbReference type="EMBL" id="FNEB01000005">
    <property type="protein sequence ID" value="SDI79310.1"/>
    <property type="molecule type" value="Genomic_DNA"/>
</dbReference>
<proteinExistence type="predicted"/>
<dbReference type="Pfam" id="PF04304">
    <property type="entry name" value="DUF454"/>
    <property type="match status" value="1"/>
</dbReference>
<dbReference type="Proteomes" id="UP000199340">
    <property type="component" value="Unassembled WGS sequence"/>
</dbReference>
<protein>
    <recommendedName>
        <fullName evidence="4">Inner membrane protein</fullName>
    </recommendedName>
</protein>
<keyword evidence="1" id="KW-1133">Transmembrane helix</keyword>
<evidence type="ECO:0000313" key="2">
    <source>
        <dbReference type="EMBL" id="SDI79310.1"/>
    </source>
</evidence>
<evidence type="ECO:0000313" key="3">
    <source>
        <dbReference type="Proteomes" id="UP000199340"/>
    </source>
</evidence>
<dbReference type="PANTHER" id="PTHR35813">
    <property type="entry name" value="INNER MEMBRANE PROTEIN YBAN"/>
    <property type="match status" value="1"/>
</dbReference>
<dbReference type="PIRSF" id="PIRSF016789">
    <property type="entry name" value="DUF454"/>
    <property type="match status" value="1"/>
</dbReference>
<sequence length="117" mass="12756">MRFLWASLGLVSVGLGLIGIFLPLLPTVPFMILAAFLFARSSERLHNWILAHPTFGPSIADWQERGAINPRAKRLSTASIAAVFCISLVLGLSWKILALQALALACVLVFIWSRPSA</sequence>